<feature type="region of interest" description="Disordered" evidence="4">
    <location>
        <begin position="454"/>
        <end position="483"/>
    </location>
</feature>
<dbReference type="Pfam" id="PF12796">
    <property type="entry name" value="Ank_2"/>
    <property type="match status" value="1"/>
</dbReference>
<dbReference type="EMBL" id="BAABME010000058">
    <property type="protein sequence ID" value="GAA0139098.1"/>
    <property type="molecule type" value="Genomic_DNA"/>
</dbReference>
<dbReference type="PANTHER" id="PTHR24126:SF40">
    <property type="entry name" value="ANKYRIN REPEAT FAMILY PROTEIN"/>
    <property type="match status" value="1"/>
</dbReference>
<organism evidence="5 6">
    <name type="scientific">Lithospermum erythrorhizon</name>
    <name type="common">Purple gromwell</name>
    <name type="synonym">Lithospermum officinale var. erythrorhizon</name>
    <dbReference type="NCBI Taxonomy" id="34254"/>
    <lineage>
        <taxon>Eukaryota</taxon>
        <taxon>Viridiplantae</taxon>
        <taxon>Streptophyta</taxon>
        <taxon>Embryophyta</taxon>
        <taxon>Tracheophyta</taxon>
        <taxon>Spermatophyta</taxon>
        <taxon>Magnoliopsida</taxon>
        <taxon>eudicotyledons</taxon>
        <taxon>Gunneridae</taxon>
        <taxon>Pentapetalae</taxon>
        <taxon>asterids</taxon>
        <taxon>lamiids</taxon>
        <taxon>Boraginales</taxon>
        <taxon>Boraginaceae</taxon>
        <taxon>Boraginoideae</taxon>
        <taxon>Lithospermeae</taxon>
        <taxon>Lithospermum</taxon>
    </lineage>
</organism>
<evidence type="ECO:0000256" key="2">
    <source>
        <dbReference type="ARBA" id="ARBA00023043"/>
    </source>
</evidence>
<gene>
    <name evidence="5" type="ORF">LIER_00714</name>
</gene>
<keyword evidence="1" id="KW-0677">Repeat</keyword>
<feature type="region of interest" description="Disordered" evidence="4">
    <location>
        <begin position="576"/>
        <end position="603"/>
    </location>
</feature>
<keyword evidence="6" id="KW-1185">Reference proteome</keyword>
<feature type="repeat" description="ANK" evidence="3">
    <location>
        <begin position="222"/>
        <end position="254"/>
    </location>
</feature>
<dbReference type="PROSITE" id="PS50297">
    <property type="entry name" value="ANK_REP_REGION"/>
    <property type="match status" value="1"/>
</dbReference>
<feature type="compositionally biased region" description="Low complexity" evidence="4">
    <location>
        <begin position="586"/>
        <end position="599"/>
    </location>
</feature>
<evidence type="ECO:0000256" key="1">
    <source>
        <dbReference type="ARBA" id="ARBA00022737"/>
    </source>
</evidence>
<comment type="caution">
    <text evidence="5">The sequence shown here is derived from an EMBL/GenBank/DDBJ whole genome shotgun (WGS) entry which is preliminary data.</text>
</comment>
<dbReference type="Pfam" id="PF00023">
    <property type="entry name" value="Ank"/>
    <property type="match status" value="1"/>
</dbReference>
<feature type="repeat" description="ANK" evidence="3">
    <location>
        <begin position="255"/>
        <end position="276"/>
    </location>
</feature>
<feature type="region of interest" description="Disordered" evidence="4">
    <location>
        <begin position="516"/>
        <end position="560"/>
    </location>
</feature>
<dbReference type="Gene3D" id="1.25.40.20">
    <property type="entry name" value="Ankyrin repeat-containing domain"/>
    <property type="match status" value="1"/>
</dbReference>
<evidence type="ECO:0000313" key="5">
    <source>
        <dbReference type="EMBL" id="GAA0139098.1"/>
    </source>
</evidence>
<dbReference type="Proteomes" id="UP001454036">
    <property type="component" value="Unassembled WGS sequence"/>
</dbReference>
<dbReference type="PANTHER" id="PTHR24126">
    <property type="entry name" value="ANKYRIN REPEAT, PH AND SEC7 DOMAIN CONTAINING PROTEIN SECG-RELATED"/>
    <property type="match status" value="1"/>
</dbReference>
<evidence type="ECO:0000256" key="4">
    <source>
        <dbReference type="SAM" id="MobiDB-lite"/>
    </source>
</evidence>
<dbReference type="InterPro" id="IPR002110">
    <property type="entry name" value="Ankyrin_rpt"/>
</dbReference>
<sequence length="643" mass="71545">MPSKDFPLRWESTGDHWWFASPIDWAAANGHYELVRELLRLDGNHLIKLTSLRRIRRLETVWDDEEQFHDVANCRSQIAKQLLEECESKNGKNSLVRGGYGGWLLYTAASAGDLEFVRELLQRDPLIVFGEGEYGVTDMLYAAARSKKCDVFRMVFDFAISPRFLGGSNGKELEEHLEQIPPAYKWEMTNRALHAAARGGNLKILRELLADSSDVLAYRDIQGATILHAAAGRGQTEVVKDILASFDMINSRDKHGNTALHVAAYRGQLSVVEALILASPSLIQSKNNAGETFLHMAVNGFQTPSFRRLDRQIELMRQLVNREESKIEKIINVGNNEGRTALHLAIIGNIHSDLVESLMTAPCIDVNVRDLAGMTALDILKGRPHSESSEILKRQLISAGGIFSSQDYSARRIIASHIKMQTLGSSPGTSFRVSDAEIFLYTGIENNVPELRGSVVQSPCSSDASQHDPDTDNHNPRKSKSRSSLDYAVYRLKSILHWPKKKRSSTERLKKLIEESSAKTNEATPITLRERYSQNSPLPNNKRTIAERSNLPSPNAKKKLASSGLIHGFMQGMSNINVPRSRRSHSNSSFSKTSVSSHGSLDKQKGIQIENNIAGPSCSSEIVDEGLPNYIQKQEYASMSLAV</sequence>
<evidence type="ECO:0000313" key="6">
    <source>
        <dbReference type="Proteomes" id="UP001454036"/>
    </source>
</evidence>
<dbReference type="InterPro" id="IPR036770">
    <property type="entry name" value="Ankyrin_rpt-contain_sf"/>
</dbReference>
<feature type="compositionally biased region" description="Basic and acidic residues" evidence="4">
    <location>
        <begin position="465"/>
        <end position="475"/>
    </location>
</feature>
<feature type="compositionally biased region" description="Polar residues" evidence="4">
    <location>
        <begin position="533"/>
        <end position="543"/>
    </location>
</feature>
<feature type="compositionally biased region" description="Polar residues" evidence="4">
    <location>
        <begin position="455"/>
        <end position="464"/>
    </location>
</feature>
<dbReference type="SMART" id="SM00248">
    <property type="entry name" value="ANK"/>
    <property type="match status" value="7"/>
</dbReference>
<dbReference type="SUPFAM" id="SSF48403">
    <property type="entry name" value="Ankyrin repeat"/>
    <property type="match status" value="1"/>
</dbReference>
<evidence type="ECO:0000256" key="3">
    <source>
        <dbReference type="PROSITE-ProRule" id="PRU00023"/>
    </source>
</evidence>
<dbReference type="AlphaFoldDB" id="A0AAV3NMV6"/>
<name>A0AAV3NMV6_LITER</name>
<accession>A0AAV3NMV6</accession>
<dbReference type="PROSITE" id="PS50088">
    <property type="entry name" value="ANK_REPEAT"/>
    <property type="match status" value="2"/>
</dbReference>
<reference evidence="5 6" key="1">
    <citation type="submission" date="2024-01" db="EMBL/GenBank/DDBJ databases">
        <title>The complete chloroplast genome sequence of Lithospermum erythrorhizon: insights into the phylogenetic relationship among Boraginaceae species and the maternal lineages of purple gromwells.</title>
        <authorList>
            <person name="Okada T."/>
            <person name="Watanabe K."/>
        </authorList>
    </citation>
    <scope>NUCLEOTIDE SEQUENCE [LARGE SCALE GENOMIC DNA]</scope>
</reference>
<protein>
    <submittedName>
        <fullName evidence="5">Uncharacterized protein</fullName>
    </submittedName>
</protein>
<proteinExistence type="predicted"/>
<keyword evidence="2 3" id="KW-0040">ANK repeat</keyword>